<proteinExistence type="predicted"/>
<keyword evidence="3" id="KW-0175">Coiled coil</keyword>
<keyword evidence="9" id="KW-1185">Reference proteome</keyword>
<name>A0A6A4H9S8_9AGAR</name>
<evidence type="ECO:0000256" key="2">
    <source>
        <dbReference type="ARBA" id="ARBA00022443"/>
    </source>
</evidence>
<dbReference type="SUPFAM" id="SSF50044">
    <property type="entry name" value="SH3-domain"/>
    <property type="match status" value="1"/>
</dbReference>
<organism evidence="8 9">
    <name type="scientific">Gymnopus androsaceus JB14</name>
    <dbReference type="NCBI Taxonomy" id="1447944"/>
    <lineage>
        <taxon>Eukaryota</taxon>
        <taxon>Fungi</taxon>
        <taxon>Dikarya</taxon>
        <taxon>Basidiomycota</taxon>
        <taxon>Agaricomycotina</taxon>
        <taxon>Agaricomycetes</taxon>
        <taxon>Agaricomycetidae</taxon>
        <taxon>Agaricales</taxon>
        <taxon>Marasmiineae</taxon>
        <taxon>Omphalotaceae</taxon>
        <taxon>Gymnopus</taxon>
    </lineage>
</organism>
<evidence type="ECO:0000256" key="6">
    <source>
        <dbReference type="SAM" id="Phobius"/>
    </source>
</evidence>
<evidence type="ECO:0000256" key="3">
    <source>
        <dbReference type="ARBA" id="ARBA00023054"/>
    </source>
</evidence>
<comment type="subcellular location">
    <subcellularLocation>
        <location evidence="1">Membrane</location>
        <topology evidence="1">Peripheral membrane protein</topology>
    </subcellularLocation>
</comment>
<feature type="transmembrane region" description="Helical" evidence="6">
    <location>
        <begin position="40"/>
        <end position="58"/>
    </location>
</feature>
<dbReference type="PANTHER" id="PTHR14167:SF81">
    <property type="entry name" value="ENDOPHILIN-A"/>
    <property type="match status" value="1"/>
</dbReference>
<dbReference type="OrthoDB" id="10037838at2759"/>
<sequence length="167" mass="18841">MRELLTGQPHQNPMAGEFRQFAVNGTRPGPPPPRPSRKPLIIFLLAIFGIPYAMTKLVRILAARAEAQAQAPAQAPGQLTAPLDPSTLTFARALYPFTPTNPSELSLKENEIVAIMGKWDQARALEVDPRIELEVEAEWWKGRTRDGREGWFPRKWVEVLHRKKVVD</sequence>
<gene>
    <name evidence="8" type="ORF">BT96DRAFT_1049299</name>
</gene>
<dbReference type="GO" id="GO:0016560">
    <property type="term" value="P:protein import into peroxisome matrix, docking"/>
    <property type="evidence" value="ECO:0007669"/>
    <property type="project" value="InterPro"/>
</dbReference>
<dbReference type="GO" id="GO:0005777">
    <property type="term" value="C:peroxisome"/>
    <property type="evidence" value="ECO:0007669"/>
    <property type="project" value="InterPro"/>
</dbReference>
<dbReference type="Pfam" id="PF07653">
    <property type="entry name" value="SH3_2"/>
    <property type="match status" value="1"/>
</dbReference>
<evidence type="ECO:0000256" key="1">
    <source>
        <dbReference type="ARBA" id="ARBA00004170"/>
    </source>
</evidence>
<dbReference type="InterPro" id="IPR007223">
    <property type="entry name" value="Peroxin-13_N"/>
</dbReference>
<evidence type="ECO:0000259" key="7">
    <source>
        <dbReference type="PROSITE" id="PS50002"/>
    </source>
</evidence>
<dbReference type="SMART" id="SM00326">
    <property type="entry name" value="SH3"/>
    <property type="match status" value="1"/>
</dbReference>
<dbReference type="PANTHER" id="PTHR14167">
    <property type="entry name" value="SH3 DOMAIN-CONTAINING"/>
    <property type="match status" value="1"/>
</dbReference>
<dbReference type="PROSITE" id="PS50002">
    <property type="entry name" value="SH3"/>
    <property type="match status" value="1"/>
</dbReference>
<keyword evidence="4 6" id="KW-0472">Membrane</keyword>
<dbReference type="AlphaFoldDB" id="A0A6A4H9S8"/>
<evidence type="ECO:0000256" key="4">
    <source>
        <dbReference type="ARBA" id="ARBA00023136"/>
    </source>
</evidence>
<dbReference type="EMBL" id="ML769560">
    <property type="protein sequence ID" value="KAE9393967.1"/>
    <property type="molecule type" value="Genomic_DNA"/>
</dbReference>
<dbReference type="InterPro" id="IPR001452">
    <property type="entry name" value="SH3_domain"/>
</dbReference>
<keyword evidence="6" id="KW-0812">Transmembrane</keyword>
<reference evidence="8" key="1">
    <citation type="journal article" date="2019" name="Environ. Microbiol.">
        <title>Fungal ecological strategies reflected in gene transcription - a case study of two litter decomposers.</title>
        <authorList>
            <person name="Barbi F."/>
            <person name="Kohler A."/>
            <person name="Barry K."/>
            <person name="Baskaran P."/>
            <person name="Daum C."/>
            <person name="Fauchery L."/>
            <person name="Ihrmark K."/>
            <person name="Kuo A."/>
            <person name="LaButti K."/>
            <person name="Lipzen A."/>
            <person name="Morin E."/>
            <person name="Grigoriev I.V."/>
            <person name="Henrissat B."/>
            <person name="Lindahl B."/>
            <person name="Martin F."/>
        </authorList>
    </citation>
    <scope>NUCLEOTIDE SEQUENCE</scope>
    <source>
        <strain evidence="8">JB14</strain>
    </source>
</reference>
<protein>
    <recommendedName>
        <fullName evidence="7">SH3 domain-containing protein</fullName>
    </recommendedName>
</protein>
<evidence type="ECO:0000313" key="9">
    <source>
        <dbReference type="Proteomes" id="UP000799118"/>
    </source>
</evidence>
<evidence type="ECO:0000256" key="5">
    <source>
        <dbReference type="PROSITE-ProRule" id="PRU00192"/>
    </source>
</evidence>
<dbReference type="Proteomes" id="UP000799118">
    <property type="component" value="Unassembled WGS sequence"/>
</dbReference>
<dbReference type="Gene3D" id="2.30.30.40">
    <property type="entry name" value="SH3 Domains"/>
    <property type="match status" value="1"/>
</dbReference>
<keyword evidence="2 5" id="KW-0728">SH3 domain</keyword>
<dbReference type="InterPro" id="IPR036028">
    <property type="entry name" value="SH3-like_dom_sf"/>
</dbReference>
<dbReference type="GO" id="GO:0016020">
    <property type="term" value="C:membrane"/>
    <property type="evidence" value="ECO:0007669"/>
    <property type="project" value="InterPro"/>
</dbReference>
<dbReference type="PRINTS" id="PR00452">
    <property type="entry name" value="SH3DOMAIN"/>
</dbReference>
<keyword evidence="6" id="KW-1133">Transmembrane helix</keyword>
<feature type="domain" description="SH3" evidence="7">
    <location>
        <begin position="86"/>
        <end position="162"/>
    </location>
</feature>
<dbReference type="Pfam" id="PF04088">
    <property type="entry name" value="Peroxin-13_N"/>
    <property type="match status" value="1"/>
</dbReference>
<dbReference type="InterPro" id="IPR050384">
    <property type="entry name" value="Endophilin_SH3RF"/>
</dbReference>
<accession>A0A6A4H9S8</accession>
<evidence type="ECO:0000313" key="8">
    <source>
        <dbReference type="EMBL" id="KAE9393967.1"/>
    </source>
</evidence>